<keyword evidence="2 7" id="KW-0812">Transmembrane</keyword>
<dbReference type="InterPro" id="IPR027417">
    <property type="entry name" value="P-loop_NTPase"/>
</dbReference>
<evidence type="ECO:0000313" key="11">
    <source>
        <dbReference type="Proteomes" id="UP000468735"/>
    </source>
</evidence>
<dbReference type="PROSITE" id="PS50893">
    <property type="entry name" value="ABC_TRANSPORTER_2"/>
    <property type="match status" value="1"/>
</dbReference>
<feature type="domain" description="ABC transmembrane type-1" evidence="9">
    <location>
        <begin position="27"/>
        <end position="291"/>
    </location>
</feature>
<dbReference type="SUPFAM" id="SSF90123">
    <property type="entry name" value="ABC transporter transmembrane region"/>
    <property type="match status" value="1"/>
</dbReference>
<keyword evidence="4 10" id="KW-0067">ATP-binding</keyword>
<evidence type="ECO:0000256" key="4">
    <source>
        <dbReference type="ARBA" id="ARBA00022840"/>
    </source>
</evidence>
<evidence type="ECO:0000256" key="3">
    <source>
        <dbReference type="ARBA" id="ARBA00022741"/>
    </source>
</evidence>
<dbReference type="GO" id="GO:0005524">
    <property type="term" value="F:ATP binding"/>
    <property type="evidence" value="ECO:0007669"/>
    <property type="project" value="UniProtKB-KW"/>
</dbReference>
<evidence type="ECO:0000259" key="9">
    <source>
        <dbReference type="PROSITE" id="PS50929"/>
    </source>
</evidence>
<feature type="transmembrane region" description="Helical" evidence="7">
    <location>
        <begin position="247"/>
        <end position="269"/>
    </location>
</feature>
<evidence type="ECO:0000256" key="2">
    <source>
        <dbReference type="ARBA" id="ARBA00022692"/>
    </source>
</evidence>
<proteinExistence type="predicted"/>
<dbReference type="GO" id="GO:0005886">
    <property type="term" value="C:plasma membrane"/>
    <property type="evidence" value="ECO:0007669"/>
    <property type="project" value="UniProtKB-SubCell"/>
</dbReference>
<dbReference type="PANTHER" id="PTHR24221:SF654">
    <property type="entry name" value="ATP-BINDING CASSETTE SUB-FAMILY B MEMBER 6"/>
    <property type="match status" value="1"/>
</dbReference>
<dbReference type="PROSITE" id="PS50929">
    <property type="entry name" value="ABC_TM1F"/>
    <property type="match status" value="1"/>
</dbReference>
<dbReference type="InterPro" id="IPR036640">
    <property type="entry name" value="ABC1_TM_sf"/>
</dbReference>
<dbReference type="InterPro" id="IPR003439">
    <property type="entry name" value="ABC_transporter-like_ATP-bd"/>
</dbReference>
<name>A0A6H9YAG0_9ACTN</name>
<dbReference type="CDD" id="cd03228">
    <property type="entry name" value="ABCC_MRP_Like"/>
    <property type="match status" value="1"/>
</dbReference>
<keyword evidence="5 7" id="KW-1133">Transmembrane helix</keyword>
<comment type="subcellular location">
    <subcellularLocation>
        <location evidence="1">Cell membrane</location>
        <topology evidence="1">Multi-pass membrane protein</topology>
    </subcellularLocation>
</comment>
<dbReference type="Proteomes" id="UP000468735">
    <property type="component" value="Unassembled WGS sequence"/>
</dbReference>
<dbReference type="PANTHER" id="PTHR24221">
    <property type="entry name" value="ATP-BINDING CASSETTE SUB-FAMILY B"/>
    <property type="match status" value="1"/>
</dbReference>
<dbReference type="Pfam" id="PF00005">
    <property type="entry name" value="ABC_tran"/>
    <property type="match status" value="1"/>
</dbReference>
<evidence type="ECO:0000313" key="10">
    <source>
        <dbReference type="EMBL" id="KAB2339835.1"/>
    </source>
</evidence>
<keyword evidence="6 7" id="KW-0472">Membrane</keyword>
<dbReference type="InterPro" id="IPR003593">
    <property type="entry name" value="AAA+_ATPase"/>
</dbReference>
<sequence>MPGGRMTTGGFLWDALRREPRMLVRIAFWSVLEASPAFVIGHAIARAIDDGFAASRPWTGMAWLAVLGAAWLVAAFGARQVMLAVAGVVEPFRDRLLSQIVHATLRRTAAPLEQPRSSAVARSTLQVELARDAFAAVISVVRSFAFTVASVTLGMLTLVPEVLWLVLPPFCAGVALFLLSLPALARRQRHFLLTDERNVEVFADVAGGLRDITACGAEDRVGATAEARVAEQAAAGRALARVTAMRTLSLSLGGWLPVLALLAGTPWLLRRGADPGVVIGALAYVTQSLTPAFGGLVEGLGVSGVRLLVSLNRILEQSRVPALGPRATPAAGADVTIRGVTFGYGPHADPVIADLDLRVDEGDHVAVLGPSGIGKSTLAALITGIVVPDAGSVLVGGVPADRLEPAARVLIPQEAYVFRGSLWDNLTYLAPGSSERAVGQAVEAVGMAALADRLGGHRAELDPGSLSAGERQLIALARAYLSPARLMILDEATCHLDPAAEALAESAFADRGTTLIVVAHRISSARRAQRVLLMDGTRVWHGTHAELMRDAPGYAELVGHWRAADFDHERESVQ</sequence>
<dbReference type="Gene3D" id="3.40.50.300">
    <property type="entry name" value="P-loop containing nucleotide triphosphate hydrolases"/>
    <property type="match status" value="1"/>
</dbReference>
<dbReference type="GO" id="GO:0034040">
    <property type="term" value="F:ATPase-coupled lipid transmembrane transporter activity"/>
    <property type="evidence" value="ECO:0007669"/>
    <property type="project" value="TreeGrafter"/>
</dbReference>
<dbReference type="Gene3D" id="1.20.1560.10">
    <property type="entry name" value="ABC transporter type 1, transmembrane domain"/>
    <property type="match status" value="1"/>
</dbReference>
<gene>
    <name evidence="10" type="ORF">F8566_47095</name>
</gene>
<dbReference type="GO" id="GO:0016887">
    <property type="term" value="F:ATP hydrolysis activity"/>
    <property type="evidence" value="ECO:0007669"/>
    <property type="project" value="InterPro"/>
</dbReference>
<feature type="domain" description="ABC transporter" evidence="8">
    <location>
        <begin position="335"/>
        <end position="561"/>
    </location>
</feature>
<dbReference type="SUPFAM" id="SSF52540">
    <property type="entry name" value="P-loop containing nucleoside triphosphate hydrolases"/>
    <property type="match status" value="1"/>
</dbReference>
<keyword evidence="3" id="KW-0547">Nucleotide-binding</keyword>
<keyword evidence="11" id="KW-1185">Reference proteome</keyword>
<evidence type="ECO:0000259" key="8">
    <source>
        <dbReference type="PROSITE" id="PS50893"/>
    </source>
</evidence>
<evidence type="ECO:0000256" key="1">
    <source>
        <dbReference type="ARBA" id="ARBA00004651"/>
    </source>
</evidence>
<dbReference type="InterPro" id="IPR011527">
    <property type="entry name" value="ABC1_TM_dom"/>
</dbReference>
<dbReference type="InterPro" id="IPR017871">
    <property type="entry name" value="ABC_transporter-like_CS"/>
</dbReference>
<feature type="transmembrane region" description="Helical" evidence="7">
    <location>
        <begin position="60"/>
        <end position="89"/>
    </location>
</feature>
<feature type="transmembrane region" description="Helical" evidence="7">
    <location>
        <begin position="26"/>
        <end position="48"/>
    </location>
</feature>
<dbReference type="InterPro" id="IPR039421">
    <property type="entry name" value="Type_1_exporter"/>
</dbReference>
<feature type="transmembrane region" description="Helical" evidence="7">
    <location>
        <begin position="162"/>
        <end position="184"/>
    </location>
</feature>
<reference evidence="10 11" key="1">
    <citation type="submission" date="2019-09" db="EMBL/GenBank/DDBJ databases">
        <title>Actinomadura physcomitrii sp. nov., a novel actinomycete isolated from moss [Physcomitrium sphaericum (Ludw) Fuernr].</title>
        <authorList>
            <person name="Zhuang X."/>
            <person name="Liu C."/>
        </authorList>
    </citation>
    <scope>NUCLEOTIDE SEQUENCE [LARGE SCALE GENOMIC DNA]</scope>
    <source>
        <strain evidence="10 11">HMC1</strain>
    </source>
</reference>
<evidence type="ECO:0000256" key="5">
    <source>
        <dbReference type="ARBA" id="ARBA00022989"/>
    </source>
</evidence>
<feature type="transmembrane region" description="Helical" evidence="7">
    <location>
        <begin position="133"/>
        <end position="156"/>
    </location>
</feature>
<comment type="caution">
    <text evidence="10">The sequence shown here is derived from an EMBL/GenBank/DDBJ whole genome shotgun (WGS) entry which is preliminary data.</text>
</comment>
<dbReference type="GO" id="GO:0140359">
    <property type="term" value="F:ABC-type transporter activity"/>
    <property type="evidence" value="ECO:0007669"/>
    <property type="project" value="InterPro"/>
</dbReference>
<protein>
    <submittedName>
        <fullName evidence="10">ABC transporter ATP-binding protein</fullName>
    </submittedName>
</protein>
<dbReference type="OrthoDB" id="9806127at2"/>
<organism evidence="10 11">
    <name type="scientific">Actinomadura rudentiformis</name>
    <dbReference type="NCBI Taxonomy" id="359158"/>
    <lineage>
        <taxon>Bacteria</taxon>
        <taxon>Bacillati</taxon>
        <taxon>Actinomycetota</taxon>
        <taxon>Actinomycetes</taxon>
        <taxon>Streptosporangiales</taxon>
        <taxon>Thermomonosporaceae</taxon>
        <taxon>Actinomadura</taxon>
    </lineage>
</organism>
<accession>A0A6H9YAG0</accession>
<dbReference type="AlphaFoldDB" id="A0A6H9YAG0"/>
<dbReference type="SMART" id="SM00382">
    <property type="entry name" value="AAA"/>
    <property type="match status" value="1"/>
</dbReference>
<evidence type="ECO:0000256" key="7">
    <source>
        <dbReference type="SAM" id="Phobius"/>
    </source>
</evidence>
<dbReference type="PROSITE" id="PS00211">
    <property type="entry name" value="ABC_TRANSPORTER_1"/>
    <property type="match status" value="1"/>
</dbReference>
<evidence type="ECO:0000256" key="6">
    <source>
        <dbReference type="ARBA" id="ARBA00023136"/>
    </source>
</evidence>
<dbReference type="EMBL" id="WBMT01000033">
    <property type="protein sequence ID" value="KAB2339835.1"/>
    <property type="molecule type" value="Genomic_DNA"/>
</dbReference>